<dbReference type="Proteomes" id="UP000009223">
    <property type="component" value="Chromosome"/>
</dbReference>
<sequence>MAYTYHMITSGPVTVIETPSFLRDRKKLLEGDERVLLENYRAGRLK</sequence>
<dbReference type="KEGG" id="tpi:TREPR_2615"/>
<evidence type="ECO:0000313" key="1">
    <source>
        <dbReference type="EMBL" id="AEF86576.1"/>
    </source>
</evidence>
<dbReference type="STRING" id="545694.TREPR_2615"/>
<protein>
    <submittedName>
        <fullName evidence="1">Uncharacterized protein</fullName>
    </submittedName>
</protein>
<dbReference type="HOGENOM" id="CLU_3190310_0_0_12"/>
<gene>
    <name evidence="1" type="ordered locus">TREPR_2615</name>
</gene>
<dbReference type="EMBL" id="CP001843">
    <property type="protein sequence ID" value="AEF86576.1"/>
    <property type="molecule type" value="Genomic_DNA"/>
</dbReference>
<organism evidence="1 2">
    <name type="scientific">Treponema primitia (strain ATCC BAA-887 / DSM 12427 / ZAS-2)</name>
    <dbReference type="NCBI Taxonomy" id="545694"/>
    <lineage>
        <taxon>Bacteria</taxon>
        <taxon>Pseudomonadati</taxon>
        <taxon>Spirochaetota</taxon>
        <taxon>Spirochaetia</taxon>
        <taxon>Spirochaetales</taxon>
        <taxon>Treponemataceae</taxon>
        <taxon>Treponema</taxon>
    </lineage>
</organism>
<keyword evidence="2" id="KW-1185">Reference proteome</keyword>
<reference evidence="1 2" key="2">
    <citation type="journal article" date="2011" name="ISME J.">
        <title>RNA-seq reveals cooperative metabolic interactions between two termite-gut spirochete species in co-culture.</title>
        <authorList>
            <person name="Rosenthal A.Z."/>
            <person name="Matson E.G."/>
            <person name="Eldar A."/>
            <person name="Leadbetter J.R."/>
        </authorList>
    </citation>
    <scope>NUCLEOTIDE SEQUENCE [LARGE SCALE GENOMIC DNA]</scope>
    <source>
        <strain evidence="2">ATCC BAA-887 / DSM 12427 / ZAS-2</strain>
    </source>
</reference>
<dbReference type="AlphaFoldDB" id="F5YRB6"/>
<proteinExistence type="predicted"/>
<name>F5YRB6_TREPZ</name>
<reference evidence="2" key="1">
    <citation type="submission" date="2009-12" db="EMBL/GenBank/DDBJ databases">
        <title>Complete sequence of Treponema primitia strain ZAS-2.</title>
        <authorList>
            <person name="Tetu S.G."/>
            <person name="Matson E."/>
            <person name="Ren Q."/>
            <person name="Seshadri R."/>
            <person name="Elbourne L."/>
            <person name="Hassan K.A."/>
            <person name="Durkin A."/>
            <person name="Radune D."/>
            <person name="Mohamoud Y."/>
            <person name="Shay R."/>
            <person name="Jin S."/>
            <person name="Zhang X."/>
            <person name="Lucey K."/>
            <person name="Ballor N.R."/>
            <person name="Ottesen E."/>
            <person name="Rosenthal R."/>
            <person name="Allen A."/>
            <person name="Leadbetter J.R."/>
            <person name="Paulsen I.T."/>
        </authorList>
    </citation>
    <scope>NUCLEOTIDE SEQUENCE [LARGE SCALE GENOMIC DNA]</scope>
    <source>
        <strain evidence="2">ATCC BAA-887 / DSM 12427 / ZAS-2</strain>
    </source>
</reference>
<accession>F5YRB6</accession>
<evidence type="ECO:0000313" key="2">
    <source>
        <dbReference type="Proteomes" id="UP000009223"/>
    </source>
</evidence>